<evidence type="ECO:0000313" key="11">
    <source>
        <dbReference type="EMBL" id="SEH56594.1"/>
    </source>
</evidence>
<dbReference type="AlphaFoldDB" id="A0A1H6JAB2"/>
<dbReference type="Pfam" id="PF01061">
    <property type="entry name" value="ABC2_membrane"/>
    <property type="match status" value="1"/>
</dbReference>
<accession>A0A1H6JAB2</accession>
<evidence type="ECO:0000256" key="6">
    <source>
        <dbReference type="ARBA" id="ARBA00022692"/>
    </source>
</evidence>
<evidence type="ECO:0000256" key="4">
    <source>
        <dbReference type="ARBA" id="ARBA00022475"/>
    </source>
</evidence>
<proteinExistence type="inferred from homology"/>
<dbReference type="PROSITE" id="PS51012">
    <property type="entry name" value="ABC_TM2"/>
    <property type="match status" value="1"/>
</dbReference>
<evidence type="ECO:0000256" key="9">
    <source>
        <dbReference type="RuleBase" id="RU361157"/>
    </source>
</evidence>
<keyword evidence="4 9" id="KW-1003">Cell membrane</keyword>
<protein>
    <recommendedName>
        <fullName evidence="9">Transport permease protein</fullName>
    </recommendedName>
</protein>
<dbReference type="EMBL" id="FNWV01000004">
    <property type="protein sequence ID" value="SEH56594.1"/>
    <property type="molecule type" value="Genomic_DNA"/>
</dbReference>
<evidence type="ECO:0000256" key="8">
    <source>
        <dbReference type="ARBA" id="ARBA00023136"/>
    </source>
</evidence>
<comment type="subcellular location">
    <subcellularLocation>
        <location evidence="1">Cell inner membrane</location>
        <topology evidence="1">Multi-pass membrane protein</topology>
    </subcellularLocation>
    <subcellularLocation>
        <location evidence="9">Cell membrane</location>
        <topology evidence="9">Multi-pass membrane protein</topology>
    </subcellularLocation>
</comment>
<feature type="transmembrane region" description="Helical" evidence="9">
    <location>
        <begin position="136"/>
        <end position="158"/>
    </location>
</feature>
<dbReference type="GeneID" id="42538185"/>
<dbReference type="PANTHER" id="PTHR30413:SF8">
    <property type="entry name" value="TRANSPORT PERMEASE PROTEIN"/>
    <property type="match status" value="1"/>
</dbReference>
<keyword evidence="7 9" id="KW-1133">Transmembrane helix</keyword>
<evidence type="ECO:0000256" key="7">
    <source>
        <dbReference type="ARBA" id="ARBA00022989"/>
    </source>
</evidence>
<evidence type="ECO:0000256" key="2">
    <source>
        <dbReference type="ARBA" id="ARBA00007783"/>
    </source>
</evidence>
<name>A0A1H6JAB2_RUMFL</name>
<dbReference type="InterPro" id="IPR013525">
    <property type="entry name" value="ABC2_TM"/>
</dbReference>
<feature type="transmembrane region" description="Helical" evidence="9">
    <location>
        <begin position="108"/>
        <end position="130"/>
    </location>
</feature>
<keyword evidence="3 9" id="KW-0813">Transport</keyword>
<evidence type="ECO:0000256" key="1">
    <source>
        <dbReference type="ARBA" id="ARBA00004429"/>
    </source>
</evidence>
<feature type="domain" description="ABC transmembrane type-2" evidence="10">
    <location>
        <begin position="31"/>
        <end position="250"/>
    </location>
</feature>
<reference evidence="11 12" key="1">
    <citation type="submission" date="2016-10" db="EMBL/GenBank/DDBJ databases">
        <authorList>
            <person name="de Groot N.N."/>
        </authorList>
    </citation>
    <scope>NUCLEOTIDE SEQUENCE [LARGE SCALE GENOMIC DNA]</scope>
    <source>
        <strain evidence="11 12">YAD2003</strain>
    </source>
</reference>
<evidence type="ECO:0000256" key="5">
    <source>
        <dbReference type="ARBA" id="ARBA00022519"/>
    </source>
</evidence>
<dbReference type="GO" id="GO:0015920">
    <property type="term" value="P:lipopolysaccharide transport"/>
    <property type="evidence" value="ECO:0007669"/>
    <property type="project" value="TreeGrafter"/>
</dbReference>
<feature type="transmembrane region" description="Helical" evidence="9">
    <location>
        <begin position="30"/>
        <end position="50"/>
    </location>
</feature>
<evidence type="ECO:0000259" key="10">
    <source>
        <dbReference type="PROSITE" id="PS51012"/>
    </source>
</evidence>
<evidence type="ECO:0000256" key="3">
    <source>
        <dbReference type="ARBA" id="ARBA00022448"/>
    </source>
</evidence>
<organism evidence="11 12">
    <name type="scientific">Ruminococcus flavefaciens</name>
    <dbReference type="NCBI Taxonomy" id="1265"/>
    <lineage>
        <taxon>Bacteria</taxon>
        <taxon>Bacillati</taxon>
        <taxon>Bacillota</taxon>
        <taxon>Clostridia</taxon>
        <taxon>Eubacteriales</taxon>
        <taxon>Oscillospiraceae</taxon>
        <taxon>Ruminococcus</taxon>
    </lineage>
</organism>
<keyword evidence="6 9" id="KW-0812">Transmembrane</keyword>
<keyword evidence="5" id="KW-0997">Cell inner membrane</keyword>
<feature type="transmembrane region" description="Helical" evidence="9">
    <location>
        <begin position="170"/>
        <end position="189"/>
    </location>
</feature>
<dbReference type="Proteomes" id="UP000183190">
    <property type="component" value="Unassembled WGS sequence"/>
</dbReference>
<gene>
    <name evidence="11" type="ORF">SAMN02910265_01495</name>
</gene>
<dbReference type="OrthoDB" id="9786910at2"/>
<dbReference type="GO" id="GO:0140359">
    <property type="term" value="F:ABC-type transporter activity"/>
    <property type="evidence" value="ECO:0007669"/>
    <property type="project" value="InterPro"/>
</dbReference>
<evidence type="ECO:0000313" key="12">
    <source>
        <dbReference type="Proteomes" id="UP000183190"/>
    </source>
</evidence>
<sequence length="258" mass="29568">MSTIKELYDYRQMIFSLVKKDLRGRYKGSVLGFLWTFINPLFQLIVYTIVFSKILRNDVPRYYLYLFVALIPWIFFSSSITVGAASIISQKDLVKKIYFPRMVIPISYVTSCFVNMLLCFIVIFAVIIVTGAGINFVAVLTLPIIMIVEYIFALGMAMLSSAVTVYFRDLEHILGIVSMAWMYLTPIVYSKSIVPEKYLPIFNLNPMTPIIECYRTVLYDKQIPDLSTLLIAAALGVFFLIFGALVFNKLQKHFAEEL</sequence>
<dbReference type="InterPro" id="IPR047817">
    <property type="entry name" value="ABC2_TM_bact-type"/>
</dbReference>
<feature type="transmembrane region" description="Helical" evidence="9">
    <location>
        <begin position="226"/>
        <end position="247"/>
    </location>
</feature>
<comment type="similarity">
    <text evidence="2 9">Belongs to the ABC-2 integral membrane protein family.</text>
</comment>
<keyword evidence="8 9" id="KW-0472">Membrane</keyword>
<feature type="transmembrane region" description="Helical" evidence="9">
    <location>
        <begin position="62"/>
        <end position="88"/>
    </location>
</feature>
<dbReference type="RefSeq" id="WP_028517830.1">
    <property type="nucleotide sequence ID" value="NZ_FNWV01000004.1"/>
</dbReference>
<dbReference type="GO" id="GO:0005886">
    <property type="term" value="C:plasma membrane"/>
    <property type="evidence" value="ECO:0007669"/>
    <property type="project" value="UniProtKB-SubCell"/>
</dbReference>
<dbReference type="PANTHER" id="PTHR30413">
    <property type="entry name" value="INNER MEMBRANE TRANSPORT PERMEASE"/>
    <property type="match status" value="1"/>
</dbReference>